<dbReference type="AlphaFoldDB" id="A0A8T0S2U3"/>
<evidence type="ECO:0000256" key="4">
    <source>
        <dbReference type="ARBA" id="ARBA00022801"/>
    </source>
</evidence>
<name>A0A8T0S2U3_PANVG</name>
<feature type="domain" description="Peptidase S8/S53" evidence="9">
    <location>
        <begin position="191"/>
        <end position="612"/>
    </location>
</feature>
<dbReference type="PRINTS" id="PR00723">
    <property type="entry name" value="SUBTILISIN"/>
</dbReference>
<dbReference type="InterPro" id="IPR045051">
    <property type="entry name" value="SBT"/>
</dbReference>
<sequence length="649" mass="68720">MEVARRKEHRAAAAALLFAVVVLGVLAGGAGVRAFEDGTAVYIVTMKQAPVFHRRLNLEKFGSSRVANAGGGGSGGGGGAGDTPSTSVLRRPRHGSAKPMNYGSYLIRLQNLLLKRTLRGEHYIKLYSYHYLVNGFAVVISPQQADKLSRRNEVANVMLDYSVRTATTHTPEFLGLPQGAWVQEGGPQFAGQGVVVGLIDTGIDPTHPSFADDLSTDSYPVPAHYSGICEVTNDFPSGSCNRKLVGARHFAASAITRGVFNASQDLASPSDSDGHGTHTASIAAGNHGIPVVVAGHQFGNASGMAPRAHIAVYKALYKSFGGFAADVVAAIDQAAEDNVDIISLSITPNRRPPGLATFFNPIDMALLSAVKAGIFVVQAAGNTGPSPKSMSSYSPWIFTVGASAHDRVYNNYVVLGNNLTIQGVGLAPGTDGDSMYSLIAAPHALKNNTVSPTEMSLGECQDSSRLDADLIKGKILVCSYSIRFVLGLSSVKQALDTANNVSAAGVIFYLDPFVLGFQLNPTPMRMPGLIIPSSDDSKVFLTYYNDSLVRDETSGRIVRFDAVAKILGGLNPNYGNSAPKVMFYSARGPDPEDNSLSNADILKPNLIAPGSSIWGAWSSLGLDSAEFVKVLQCSRAQVWLHHMLPALLL</sequence>
<dbReference type="GO" id="GO:0006508">
    <property type="term" value="P:proteolysis"/>
    <property type="evidence" value="ECO:0007669"/>
    <property type="project" value="UniProtKB-KW"/>
</dbReference>
<dbReference type="InterPro" id="IPR000209">
    <property type="entry name" value="Peptidase_S8/S53_dom"/>
</dbReference>
<dbReference type="InterPro" id="IPR036852">
    <property type="entry name" value="Peptidase_S8/S53_dom_sf"/>
</dbReference>
<keyword evidence="2" id="KW-0645">Protease</keyword>
<dbReference type="InterPro" id="IPR023827">
    <property type="entry name" value="Peptidase_S8_Asp-AS"/>
</dbReference>
<evidence type="ECO:0000256" key="2">
    <source>
        <dbReference type="ARBA" id="ARBA00022670"/>
    </source>
</evidence>
<dbReference type="SUPFAM" id="SSF52743">
    <property type="entry name" value="Subtilisin-like"/>
    <property type="match status" value="1"/>
</dbReference>
<dbReference type="InterPro" id="IPR015500">
    <property type="entry name" value="Peptidase_S8_subtilisin-rel"/>
</dbReference>
<evidence type="ECO:0000313" key="12">
    <source>
        <dbReference type="Proteomes" id="UP000823388"/>
    </source>
</evidence>
<dbReference type="Proteomes" id="UP000823388">
    <property type="component" value="Chromosome 5N"/>
</dbReference>
<feature type="domain" description="Inhibitor I9" evidence="10">
    <location>
        <begin position="41"/>
        <end position="165"/>
    </location>
</feature>
<dbReference type="PROSITE" id="PS00136">
    <property type="entry name" value="SUBTILASE_ASP"/>
    <property type="match status" value="1"/>
</dbReference>
<protein>
    <submittedName>
        <fullName evidence="11">Uncharacterized protein</fullName>
    </submittedName>
</protein>
<evidence type="ECO:0000259" key="9">
    <source>
        <dbReference type="Pfam" id="PF00082"/>
    </source>
</evidence>
<dbReference type="Gene3D" id="3.50.30.30">
    <property type="match status" value="1"/>
</dbReference>
<keyword evidence="5" id="KW-0720">Serine protease</keyword>
<evidence type="ECO:0000256" key="8">
    <source>
        <dbReference type="SAM" id="MobiDB-lite"/>
    </source>
</evidence>
<feature type="region of interest" description="Disordered" evidence="8">
    <location>
        <begin position="69"/>
        <end position="96"/>
    </location>
</feature>
<feature type="compositionally biased region" description="Gly residues" evidence="8">
    <location>
        <begin position="69"/>
        <end position="81"/>
    </location>
</feature>
<evidence type="ECO:0000313" key="11">
    <source>
        <dbReference type="EMBL" id="KAG2591974.1"/>
    </source>
</evidence>
<proteinExistence type="inferred from homology"/>
<dbReference type="Pfam" id="PF05922">
    <property type="entry name" value="Inhibitor_I9"/>
    <property type="match status" value="1"/>
</dbReference>
<accession>A0A8T0S2U3</accession>
<dbReference type="PROSITE" id="PS51892">
    <property type="entry name" value="SUBTILASE"/>
    <property type="match status" value="1"/>
</dbReference>
<keyword evidence="4" id="KW-0378">Hydrolase</keyword>
<organism evidence="11 12">
    <name type="scientific">Panicum virgatum</name>
    <name type="common">Blackwell switchgrass</name>
    <dbReference type="NCBI Taxonomy" id="38727"/>
    <lineage>
        <taxon>Eukaryota</taxon>
        <taxon>Viridiplantae</taxon>
        <taxon>Streptophyta</taxon>
        <taxon>Embryophyta</taxon>
        <taxon>Tracheophyta</taxon>
        <taxon>Spermatophyta</taxon>
        <taxon>Magnoliopsida</taxon>
        <taxon>Liliopsida</taxon>
        <taxon>Poales</taxon>
        <taxon>Poaceae</taxon>
        <taxon>PACMAD clade</taxon>
        <taxon>Panicoideae</taxon>
        <taxon>Panicodae</taxon>
        <taxon>Paniceae</taxon>
        <taxon>Panicinae</taxon>
        <taxon>Panicum</taxon>
        <taxon>Panicum sect. Hiantes</taxon>
    </lineage>
</organism>
<evidence type="ECO:0000256" key="3">
    <source>
        <dbReference type="ARBA" id="ARBA00022729"/>
    </source>
</evidence>
<dbReference type="CDD" id="cd02120">
    <property type="entry name" value="PA_subtilisin_like"/>
    <property type="match status" value="1"/>
</dbReference>
<dbReference type="PANTHER" id="PTHR10795">
    <property type="entry name" value="PROPROTEIN CONVERTASE SUBTILISIN/KEXIN"/>
    <property type="match status" value="1"/>
</dbReference>
<keyword evidence="6" id="KW-0325">Glycoprotein</keyword>
<evidence type="ECO:0000256" key="1">
    <source>
        <dbReference type="ARBA" id="ARBA00011073"/>
    </source>
</evidence>
<keyword evidence="12" id="KW-1185">Reference proteome</keyword>
<dbReference type="CDD" id="cd04852">
    <property type="entry name" value="Peptidases_S8_3"/>
    <property type="match status" value="1"/>
</dbReference>
<dbReference type="InterPro" id="IPR010259">
    <property type="entry name" value="S8pro/Inhibitor_I9"/>
</dbReference>
<dbReference type="Pfam" id="PF00082">
    <property type="entry name" value="Peptidase_S8"/>
    <property type="match status" value="1"/>
</dbReference>
<comment type="caution">
    <text evidence="11">The sequence shown here is derived from an EMBL/GenBank/DDBJ whole genome shotgun (WGS) entry which is preliminary data.</text>
</comment>
<dbReference type="Gene3D" id="3.30.70.80">
    <property type="entry name" value="Peptidase S8 propeptide/proteinase inhibitor I9"/>
    <property type="match status" value="1"/>
</dbReference>
<dbReference type="InterPro" id="IPR034197">
    <property type="entry name" value="Peptidases_S8_3"/>
</dbReference>
<evidence type="ECO:0000256" key="6">
    <source>
        <dbReference type="ARBA" id="ARBA00023180"/>
    </source>
</evidence>
<evidence type="ECO:0000256" key="7">
    <source>
        <dbReference type="PROSITE-ProRule" id="PRU01240"/>
    </source>
</evidence>
<dbReference type="Gene3D" id="3.40.50.200">
    <property type="entry name" value="Peptidase S8/S53 domain"/>
    <property type="match status" value="1"/>
</dbReference>
<reference evidence="11" key="1">
    <citation type="submission" date="2020-05" db="EMBL/GenBank/DDBJ databases">
        <title>WGS assembly of Panicum virgatum.</title>
        <authorList>
            <person name="Lovell J.T."/>
            <person name="Jenkins J."/>
            <person name="Shu S."/>
            <person name="Juenger T.E."/>
            <person name="Schmutz J."/>
        </authorList>
    </citation>
    <scope>NUCLEOTIDE SEQUENCE</scope>
    <source>
        <strain evidence="11">AP13</strain>
    </source>
</reference>
<comment type="similarity">
    <text evidence="1 7">Belongs to the peptidase S8 family.</text>
</comment>
<keyword evidence="3" id="KW-0732">Signal</keyword>
<evidence type="ECO:0000259" key="10">
    <source>
        <dbReference type="Pfam" id="PF05922"/>
    </source>
</evidence>
<comment type="caution">
    <text evidence="7">Lacks conserved residue(s) required for the propagation of feature annotation.</text>
</comment>
<evidence type="ECO:0000256" key="5">
    <source>
        <dbReference type="ARBA" id="ARBA00022825"/>
    </source>
</evidence>
<dbReference type="GO" id="GO:0004252">
    <property type="term" value="F:serine-type endopeptidase activity"/>
    <property type="evidence" value="ECO:0007669"/>
    <property type="project" value="InterPro"/>
</dbReference>
<dbReference type="InterPro" id="IPR037045">
    <property type="entry name" value="S8pro/Inhibitor_I9_sf"/>
</dbReference>
<dbReference type="EMBL" id="CM029046">
    <property type="protein sequence ID" value="KAG2591974.1"/>
    <property type="molecule type" value="Genomic_DNA"/>
</dbReference>
<gene>
    <name evidence="11" type="ORF">PVAP13_5NG517300</name>
</gene>